<feature type="compositionally biased region" description="Polar residues" evidence="1">
    <location>
        <begin position="895"/>
        <end position="905"/>
    </location>
</feature>
<evidence type="ECO:0000313" key="3">
    <source>
        <dbReference type="Proteomes" id="UP000186817"/>
    </source>
</evidence>
<feature type="region of interest" description="Disordered" evidence="1">
    <location>
        <begin position="876"/>
        <end position="905"/>
    </location>
</feature>
<proteinExistence type="predicted"/>
<dbReference type="Proteomes" id="UP000186817">
    <property type="component" value="Unassembled WGS sequence"/>
</dbReference>
<feature type="region of interest" description="Disordered" evidence="1">
    <location>
        <begin position="803"/>
        <end position="853"/>
    </location>
</feature>
<keyword evidence="3" id="KW-1185">Reference proteome</keyword>
<dbReference type="AlphaFoldDB" id="A0A1Q9EBB2"/>
<comment type="caution">
    <text evidence="2">The sequence shown here is derived from an EMBL/GenBank/DDBJ whole genome shotgun (WGS) entry which is preliminary data.</text>
</comment>
<name>A0A1Q9EBB2_SYMMI</name>
<dbReference type="EMBL" id="LSRX01000202">
    <property type="protein sequence ID" value="OLQ04720.1"/>
    <property type="molecule type" value="Genomic_DNA"/>
</dbReference>
<evidence type="ECO:0000256" key="1">
    <source>
        <dbReference type="SAM" id="MobiDB-lite"/>
    </source>
</evidence>
<accession>A0A1Q9EBB2</accession>
<feature type="compositionally biased region" description="Polar residues" evidence="1">
    <location>
        <begin position="829"/>
        <end position="845"/>
    </location>
</feature>
<reference evidence="2 3" key="1">
    <citation type="submission" date="2016-02" db="EMBL/GenBank/DDBJ databases">
        <title>Genome analysis of coral dinoflagellate symbionts highlights evolutionary adaptations to a symbiotic lifestyle.</title>
        <authorList>
            <person name="Aranda M."/>
            <person name="Li Y."/>
            <person name="Liew Y.J."/>
            <person name="Baumgarten S."/>
            <person name="Simakov O."/>
            <person name="Wilson M."/>
            <person name="Piel J."/>
            <person name="Ashoor H."/>
            <person name="Bougouffa S."/>
            <person name="Bajic V.B."/>
            <person name="Ryu T."/>
            <person name="Ravasi T."/>
            <person name="Bayer T."/>
            <person name="Micklem G."/>
            <person name="Kim H."/>
            <person name="Bhak J."/>
            <person name="Lajeunesse T.C."/>
            <person name="Voolstra C.R."/>
        </authorList>
    </citation>
    <scope>NUCLEOTIDE SEQUENCE [LARGE SCALE GENOMIC DNA]</scope>
    <source>
        <strain evidence="2 3">CCMP2467</strain>
    </source>
</reference>
<protein>
    <submittedName>
        <fullName evidence="2">Uncharacterized protein</fullName>
    </submittedName>
</protein>
<organism evidence="2 3">
    <name type="scientific">Symbiodinium microadriaticum</name>
    <name type="common">Dinoflagellate</name>
    <name type="synonym">Zooxanthella microadriatica</name>
    <dbReference type="NCBI Taxonomy" id="2951"/>
    <lineage>
        <taxon>Eukaryota</taxon>
        <taxon>Sar</taxon>
        <taxon>Alveolata</taxon>
        <taxon>Dinophyceae</taxon>
        <taxon>Suessiales</taxon>
        <taxon>Symbiodiniaceae</taxon>
        <taxon>Symbiodinium</taxon>
    </lineage>
</organism>
<evidence type="ECO:0000313" key="2">
    <source>
        <dbReference type="EMBL" id="OLQ04720.1"/>
    </source>
</evidence>
<sequence length="905" mass="99767">MASGTGSVGRTKDGVPIWDGDPGSYNEFAEAVRLYEQGTAYHKRAQVGPRVAAELTGAARRFISGQPADWLSYQGGTEALLEHLRQGLGKPRVAEVTEHLSKFFKYCKRKPGESINEYVARRAEVYLRAQQAMARLPPAVTKSKVPSRSGYTTPTWNATSTTWSRRTSMDTVVEEENEAEGADTPAEETGSQRDTWSWYSDPWWFLVGQPVELRFGGIVEWLRSVERAEGDAGLDAQERGLVLTTAGEDFRVATISNALRAHFPDGDLKKRDGSRRQHGFMGSVEDEEIEDEGPAAWEEAEVAENLTDEGFSMWSEAQSDIAEALAAIGGAKKTLREARAKQHAVKMSRQYYRPGNKGAGKGAAPRRTSRRMRRHSFICFTELLEEHSSAPQAEELDTNEALAIAFYPEEITVDSPKPPVAHHEAEETAAFLQDDEYGTVDGEAYATGISTQQAVQQGKAVLDCGATRSIGSVKALEQLMAVNVAAYGDPRVLEVDQNDRPMFGFGNSSTDRCTSTVRMGLQAGKRHGAIQVHALDKGDGPILLSIEAMTALGALVDFRSNLAVFRNLDTKKLVPLERSATGHMLVPLSGDLYTKVLPKSRDNASPTCVLTRKGSFSPATSSPETLAAARAIMSNLTKQNLRKMIEQEGETAPRQWSKVELLQRVEEITGHDPTREKGKKAEEASEYRVLVRDLNHASRRKAELQQFCSERLGMQVNYNLTIPQLQKDAMAIIASRTPPEPSDLVGFGRHASLSYARLQSDHPEYCRWVKETAREGQCNPRLRRLAGWLLNDVGMVEMAQKEIRQPHKTSDMKGAISGGYPTLQEPHSPRSSTATSSKPQTATKKVSSEEDEVHIPATQLQALVSTIEMMKEEIANLKGERPRKKTTSEEPDVTSVMSFSMASTP</sequence>
<gene>
    <name evidence="2" type="ORF">AK812_SmicGene12175</name>
</gene>
<feature type="compositionally biased region" description="Low complexity" evidence="1">
    <location>
        <begin position="152"/>
        <end position="164"/>
    </location>
</feature>
<dbReference type="OrthoDB" id="415026at2759"/>
<feature type="region of interest" description="Disordered" evidence="1">
    <location>
        <begin position="138"/>
        <end position="170"/>
    </location>
</feature>